<dbReference type="GeneID" id="97264134"/>
<dbReference type="STRING" id="1848903.CCAND38_610008"/>
<dbReference type="SUPFAM" id="SSF49503">
    <property type="entry name" value="Cupredoxins"/>
    <property type="match status" value="1"/>
</dbReference>
<keyword evidence="2" id="KW-0479">Metal-binding</keyword>
<dbReference type="Proteomes" id="UP000038200">
    <property type="component" value="Unassembled WGS sequence"/>
</dbReference>
<dbReference type="GO" id="GO:0009055">
    <property type="term" value="F:electron transfer activity"/>
    <property type="evidence" value="ECO:0007669"/>
    <property type="project" value="InterPro"/>
</dbReference>
<dbReference type="CDD" id="cd13922">
    <property type="entry name" value="Azurin"/>
    <property type="match status" value="1"/>
</dbReference>
<dbReference type="Pfam" id="PF00127">
    <property type="entry name" value="Copper-bind"/>
    <property type="match status" value="1"/>
</dbReference>
<keyword evidence="3" id="KW-0249">Electron transport</keyword>
<keyword evidence="1" id="KW-0813">Transport</keyword>
<name>A0A0B7ID04_9FLAO</name>
<dbReference type="EMBL" id="CDOL01000241">
    <property type="protein sequence ID" value="CEN53668.1"/>
    <property type="molecule type" value="Genomic_DNA"/>
</dbReference>
<dbReference type="InterPro" id="IPR000923">
    <property type="entry name" value="BlueCu_1"/>
</dbReference>
<dbReference type="OrthoDB" id="9814063at2"/>
<evidence type="ECO:0000256" key="2">
    <source>
        <dbReference type="ARBA" id="ARBA00022723"/>
    </source>
</evidence>
<evidence type="ECO:0000259" key="6">
    <source>
        <dbReference type="Pfam" id="PF00127"/>
    </source>
</evidence>
<evidence type="ECO:0000313" key="9">
    <source>
        <dbReference type="EMBL" id="RIY38243.1"/>
    </source>
</evidence>
<evidence type="ECO:0000313" key="7">
    <source>
        <dbReference type="EMBL" id="CEN48599.1"/>
    </source>
</evidence>
<dbReference type="RefSeq" id="WP_042008605.1">
    <property type="nucleotide sequence ID" value="NZ_BOQK01000023.1"/>
</dbReference>
<feature type="compositionally biased region" description="Basic and acidic residues" evidence="5">
    <location>
        <begin position="21"/>
        <end position="38"/>
    </location>
</feature>
<sequence length="174" mass="18428">MKKVLLVALMGALAVSCGNTETKKKEESSVTHNHEHVAPETPSNSTAKHVENGTIVLEGTDQMTFNLSEIKAKAGEKVTLTLKHVGKMPVTVMGHNFVLLKQGTDVAAFAAEALKAKDSDYVPAGSDAVIAHTKVIGGGEETTITFDAPEAGTYDFICSFPAHAAMMKGKFIVE</sequence>
<keyword evidence="4" id="KW-0186">Copper</keyword>
<protein>
    <submittedName>
        <fullName evidence="7">Azurin</fullName>
    </submittedName>
</protein>
<dbReference type="NCBIfam" id="TIGR02695">
    <property type="entry name" value="azurin"/>
    <property type="match status" value="1"/>
</dbReference>
<evidence type="ECO:0000313" key="8">
    <source>
        <dbReference type="EMBL" id="CEN53668.1"/>
    </source>
</evidence>
<dbReference type="GO" id="GO:0005507">
    <property type="term" value="F:copper ion binding"/>
    <property type="evidence" value="ECO:0007669"/>
    <property type="project" value="InterPro"/>
</dbReference>
<evidence type="ECO:0000313" key="11">
    <source>
        <dbReference type="Proteomes" id="UP000045051"/>
    </source>
</evidence>
<evidence type="ECO:0000256" key="1">
    <source>
        <dbReference type="ARBA" id="ARBA00022448"/>
    </source>
</evidence>
<dbReference type="EMBL" id="NSDI01000001">
    <property type="protein sequence ID" value="RIY38243.1"/>
    <property type="molecule type" value="Genomic_DNA"/>
</dbReference>
<dbReference type="PROSITE" id="PS00196">
    <property type="entry name" value="COPPER_BLUE"/>
    <property type="match status" value="1"/>
</dbReference>
<evidence type="ECO:0000256" key="3">
    <source>
        <dbReference type="ARBA" id="ARBA00022982"/>
    </source>
</evidence>
<dbReference type="InterPro" id="IPR008972">
    <property type="entry name" value="Cupredoxin"/>
</dbReference>
<dbReference type="InterPro" id="IPR014068">
    <property type="entry name" value="Azurin"/>
</dbReference>
<dbReference type="Gene3D" id="2.60.40.420">
    <property type="entry name" value="Cupredoxins - blue copper proteins"/>
    <property type="match status" value="1"/>
</dbReference>
<dbReference type="AlphaFoldDB" id="A0A0B7ID04"/>
<dbReference type="PROSITE" id="PS51257">
    <property type="entry name" value="PROKAR_LIPOPROTEIN"/>
    <property type="match status" value="1"/>
</dbReference>
<evidence type="ECO:0000313" key="10">
    <source>
        <dbReference type="Proteomes" id="UP000038200"/>
    </source>
</evidence>
<proteinExistence type="predicted"/>
<dbReference type="Proteomes" id="UP000045051">
    <property type="component" value="Unassembled WGS sequence"/>
</dbReference>
<evidence type="ECO:0000313" key="12">
    <source>
        <dbReference type="Proteomes" id="UP000265497"/>
    </source>
</evidence>
<feature type="domain" description="Blue (type 1) copper" evidence="6">
    <location>
        <begin position="60"/>
        <end position="174"/>
    </location>
</feature>
<feature type="region of interest" description="Disordered" evidence="5">
    <location>
        <begin position="20"/>
        <end position="47"/>
    </location>
</feature>
<accession>A0A0B7ID04</accession>
<gene>
    <name evidence="7" type="primary">azu</name>
    <name evidence="7" type="ORF">CCAND38_610008</name>
    <name evidence="8" type="ORF">CCAND93_510009</name>
    <name evidence="9" type="ORF">CKY20_01475</name>
</gene>
<dbReference type="InterPro" id="IPR050845">
    <property type="entry name" value="Cu-binding_ET"/>
</dbReference>
<dbReference type="InterPro" id="IPR028871">
    <property type="entry name" value="BlueCu_1_BS"/>
</dbReference>
<evidence type="ECO:0000256" key="5">
    <source>
        <dbReference type="SAM" id="MobiDB-lite"/>
    </source>
</evidence>
<dbReference type="Proteomes" id="UP000265497">
    <property type="component" value="Unassembled WGS sequence"/>
</dbReference>
<keyword evidence="11" id="KW-1185">Reference proteome</keyword>
<reference evidence="9 12" key="2">
    <citation type="submission" date="2017-08" db="EMBL/GenBank/DDBJ databases">
        <title>Capnocytophaga canis 17-158 assembly.</title>
        <authorList>
            <person name="Gulvik C.A."/>
        </authorList>
    </citation>
    <scope>NUCLEOTIDE SEQUENCE [LARGE SCALE GENOMIC DNA]</scope>
    <source>
        <strain evidence="9 12">17-158</strain>
    </source>
</reference>
<dbReference type="PANTHER" id="PTHR38439">
    <property type="entry name" value="AURACYANIN-B"/>
    <property type="match status" value="1"/>
</dbReference>
<dbReference type="PANTHER" id="PTHR38439:SF2">
    <property type="entry name" value="OUTER MEMBRANE PROTEIN H.8"/>
    <property type="match status" value="1"/>
</dbReference>
<evidence type="ECO:0000256" key="4">
    <source>
        <dbReference type="ARBA" id="ARBA00023008"/>
    </source>
</evidence>
<organism evidence="7 11">
    <name type="scientific">Capnocytophaga canis</name>
    <dbReference type="NCBI Taxonomy" id="1848903"/>
    <lineage>
        <taxon>Bacteria</taxon>
        <taxon>Pseudomonadati</taxon>
        <taxon>Bacteroidota</taxon>
        <taxon>Flavobacteriia</taxon>
        <taxon>Flavobacteriales</taxon>
        <taxon>Flavobacteriaceae</taxon>
        <taxon>Capnocytophaga</taxon>
    </lineage>
</organism>
<dbReference type="EMBL" id="CDOI01000175">
    <property type="protein sequence ID" value="CEN48599.1"/>
    <property type="molecule type" value="Genomic_DNA"/>
</dbReference>
<reference evidence="10 11" key="1">
    <citation type="submission" date="2015-01" db="EMBL/GenBank/DDBJ databases">
        <authorList>
            <person name="MANFREDI Pablo"/>
        </authorList>
    </citation>
    <scope>NUCLEOTIDE SEQUENCE [LARGE SCALE GENOMIC DNA]</scope>
    <source>
        <strain evidence="7 11">CcD38</strain>
        <strain evidence="8 10">CcD93</strain>
    </source>
</reference>